<dbReference type="AlphaFoldDB" id="F3YVG1"/>
<feature type="domain" description="NAD-dependent epimerase/dehydratase" evidence="1">
    <location>
        <begin position="3"/>
        <end position="225"/>
    </location>
</feature>
<evidence type="ECO:0000313" key="2">
    <source>
        <dbReference type="EMBL" id="EGJ48553.1"/>
    </source>
</evidence>
<keyword evidence="3" id="KW-1185">Reference proteome</keyword>
<dbReference type="Gene3D" id="3.40.50.720">
    <property type="entry name" value="NAD(P)-binding Rossmann-like Domain"/>
    <property type="match status" value="1"/>
</dbReference>
<dbReference type="EMBL" id="CP003221">
    <property type="protein sequence ID" value="EGJ48553.1"/>
    <property type="molecule type" value="Genomic_DNA"/>
</dbReference>
<protein>
    <submittedName>
        <fullName evidence="2">NAD-dependent epimerase/dehydratase</fullName>
    </submittedName>
</protein>
<dbReference type="eggNOG" id="COG0451">
    <property type="taxonomic scope" value="Bacteria"/>
</dbReference>
<name>F3YVG1_DESAF</name>
<reference evidence="2 3" key="1">
    <citation type="journal article" date="2011" name="J. Bacteriol.">
        <title>Genome sequence of the mercury-methylating and pleomorphic Desulfovibrio africanus Strain Walvis Bay.</title>
        <authorList>
            <person name="Brown S.D."/>
            <person name="Wall J.D."/>
            <person name="Kucken A.M."/>
            <person name="Gilmour C.C."/>
            <person name="Podar M."/>
            <person name="Brandt C.C."/>
            <person name="Teshima H."/>
            <person name="Detter J.C."/>
            <person name="Han C.S."/>
            <person name="Land M.L."/>
            <person name="Lucas S."/>
            <person name="Han J."/>
            <person name="Pennacchio L."/>
            <person name="Nolan M."/>
            <person name="Pitluck S."/>
            <person name="Woyke T."/>
            <person name="Goodwin L."/>
            <person name="Palumbo A.V."/>
            <person name="Elias D.A."/>
        </authorList>
    </citation>
    <scope>NUCLEOTIDE SEQUENCE [LARGE SCALE GENOMIC DNA]</scope>
    <source>
        <strain evidence="2 3">Walvis Bay</strain>
    </source>
</reference>
<evidence type="ECO:0000259" key="1">
    <source>
        <dbReference type="Pfam" id="PF01370"/>
    </source>
</evidence>
<dbReference type="PANTHER" id="PTHR48079">
    <property type="entry name" value="PROTEIN YEEZ"/>
    <property type="match status" value="1"/>
</dbReference>
<dbReference type="PANTHER" id="PTHR48079:SF6">
    <property type="entry name" value="NAD(P)-BINDING DOMAIN-CONTAINING PROTEIN-RELATED"/>
    <property type="match status" value="1"/>
</dbReference>
<proteinExistence type="predicted"/>
<dbReference type="SUPFAM" id="SSF51735">
    <property type="entry name" value="NAD(P)-binding Rossmann-fold domains"/>
    <property type="match status" value="1"/>
</dbReference>
<dbReference type="InterPro" id="IPR001509">
    <property type="entry name" value="Epimerase_deHydtase"/>
</dbReference>
<accession>F3YVG1</accession>
<dbReference type="GO" id="GO:0005737">
    <property type="term" value="C:cytoplasm"/>
    <property type="evidence" value="ECO:0007669"/>
    <property type="project" value="TreeGrafter"/>
</dbReference>
<dbReference type="KEGG" id="daf:Desaf_0193"/>
<evidence type="ECO:0000313" key="3">
    <source>
        <dbReference type="Proteomes" id="UP000007844"/>
    </source>
</evidence>
<dbReference type="HOGENOM" id="CLU_007383_6_0_7"/>
<dbReference type="GO" id="GO:0004029">
    <property type="term" value="F:aldehyde dehydrogenase (NAD+) activity"/>
    <property type="evidence" value="ECO:0007669"/>
    <property type="project" value="TreeGrafter"/>
</dbReference>
<gene>
    <name evidence="2" type="ORF">Desaf_0193</name>
</gene>
<dbReference type="Proteomes" id="UP000007844">
    <property type="component" value="Chromosome"/>
</dbReference>
<organism evidence="2 3">
    <name type="scientific">Desulfocurvibacter africanus subsp. africanus str. Walvis Bay</name>
    <dbReference type="NCBI Taxonomy" id="690850"/>
    <lineage>
        <taxon>Bacteria</taxon>
        <taxon>Pseudomonadati</taxon>
        <taxon>Thermodesulfobacteriota</taxon>
        <taxon>Desulfovibrionia</taxon>
        <taxon>Desulfovibrionales</taxon>
        <taxon>Desulfovibrionaceae</taxon>
        <taxon>Desulfocurvibacter</taxon>
    </lineage>
</organism>
<dbReference type="InterPro" id="IPR051783">
    <property type="entry name" value="NAD(P)-dependent_oxidoreduct"/>
</dbReference>
<dbReference type="InterPro" id="IPR036291">
    <property type="entry name" value="NAD(P)-bd_dom_sf"/>
</dbReference>
<dbReference type="Pfam" id="PF01370">
    <property type="entry name" value="Epimerase"/>
    <property type="match status" value="1"/>
</dbReference>
<sequence>MDLVIGGSGFIGSHLVSLLQAAGRPVRVFDRKPWHTDLPKPAEILLGDIRDGRAVQEAARGCERIFHLAANPMLWDRNPDVFDQVNRQGTENVIRAAREAKVQRLVYTSTESILTPRDHPGPITEDVRVTEEDQLGPYCLSKYRAERAVLELAASGFDAVVVNPTMPLGPGDRNLTPPGRMVRNFLQGKIKGYIDCRLNFVDVRDAAMGHMLAAERGVPGRRYILAGHNLSVKGLLTMAAREAGMKPPAFRVPYGLALAFSRMEEWWGRRTGRQPMSSVTGVKLCRRSMAFDGSRTWRELGGAEGFRIRPLADTLRDTLRWHLEEMGR</sequence>
<dbReference type="RefSeq" id="WP_014258418.1">
    <property type="nucleotide sequence ID" value="NC_016629.1"/>
</dbReference>
<dbReference type="STRING" id="690850.Desaf_0193"/>